<dbReference type="PROSITE" id="PS51380">
    <property type="entry name" value="EXS"/>
    <property type="match status" value="1"/>
</dbReference>
<evidence type="ECO:0000256" key="1">
    <source>
        <dbReference type="ARBA" id="ARBA00004141"/>
    </source>
</evidence>
<evidence type="ECO:0000313" key="11">
    <source>
        <dbReference type="Proteomes" id="UP000007796"/>
    </source>
</evidence>
<dbReference type="InParanoid" id="F0XNZ3"/>
<feature type="region of interest" description="Disordered" evidence="6">
    <location>
        <begin position="41"/>
        <end position="134"/>
    </location>
</feature>
<feature type="compositionally biased region" description="Polar residues" evidence="6">
    <location>
        <begin position="99"/>
        <end position="108"/>
    </location>
</feature>
<feature type="domain" description="EXS" evidence="8">
    <location>
        <begin position="756"/>
        <end position="950"/>
    </location>
</feature>
<protein>
    <submittedName>
        <fullName evidence="10">Signal transduction protein</fullName>
    </submittedName>
</protein>
<dbReference type="HOGENOM" id="CLU_006116_1_0_1"/>
<feature type="compositionally biased region" description="Basic and acidic residues" evidence="6">
    <location>
        <begin position="418"/>
        <end position="432"/>
    </location>
</feature>
<dbReference type="GeneID" id="25980701"/>
<evidence type="ECO:0000256" key="6">
    <source>
        <dbReference type="SAM" id="MobiDB-lite"/>
    </source>
</evidence>
<feature type="transmembrane region" description="Helical" evidence="7">
    <location>
        <begin position="790"/>
        <end position="810"/>
    </location>
</feature>
<feature type="transmembrane region" description="Helical" evidence="7">
    <location>
        <begin position="581"/>
        <end position="601"/>
    </location>
</feature>
<feature type="compositionally biased region" description="Low complexity" evidence="6">
    <location>
        <begin position="60"/>
        <end position="76"/>
    </location>
</feature>
<dbReference type="Pfam" id="PF03105">
    <property type="entry name" value="SPX"/>
    <property type="match status" value="1"/>
</dbReference>
<dbReference type="GO" id="GO:0005886">
    <property type="term" value="C:plasma membrane"/>
    <property type="evidence" value="ECO:0007669"/>
    <property type="project" value="TreeGrafter"/>
</dbReference>
<feature type="compositionally biased region" description="Basic and acidic residues" evidence="6">
    <location>
        <begin position="1135"/>
        <end position="1144"/>
    </location>
</feature>
<reference evidence="10 11" key="1">
    <citation type="journal article" date="2011" name="Proc. Natl. Acad. Sci. U.S.A.">
        <title>Genome and transcriptome analyses of the mountain pine beetle-fungal symbiont Grosmannia clavigera, a lodgepole pine pathogen.</title>
        <authorList>
            <person name="DiGuistini S."/>
            <person name="Wang Y."/>
            <person name="Liao N.Y."/>
            <person name="Taylor G."/>
            <person name="Tanguay P."/>
            <person name="Feau N."/>
            <person name="Henrissat B."/>
            <person name="Chan S.K."/>
            <person name="Hesse-Orce U."/>
            <person name="Alamouti S.M."/>
            <person name="Tsui C.K.M."/>
            <person name="Docking R.T."/>
            <person name="Levasseur A."/>
            <person name="Haridas S."/>
            <person name="Robertson G."/>
            <person name="Birol I."/>
            <person name="Holt R.A."/>
            <person name="Marra M.A."/>
            <person name="Hamelin R.C."/>
            <person name="Hirst M."/>
            <person name="Jones S.J.M."/>
            <person name="Bohlmann J."/>
            <person name="Breuil C."/>
        </authorList>
    </citation>
    <scope>NUCLEOTIDE SEQUENCE [LARGE SCALE GENOMIC DNA]</scope>
    <source>
        <strain evidence="11">kw1407 / UAMH 11150</strain>
    </source>
</reference>
<gene>
    <name evidence="10" type="ORF">CMQ_7185</name>
</gene>
<sequence>MKFAKELEQELVPEWRIKYLNYKAGKKYVKAVSRAISRANATPTGDLPRRLSQGFFAPGSPFSPAKASKNAAPSGPDADEEGVASLRDSPAPLGRLRSTPKQTTQHASGSGRVQPGTNQAERHGLTGPIPERSQHYGSFMASARFRSPSVATDSSRLFELPAPAIRVPSHTNGNAPDESSGAETSATAAATVSTVAATGAVTATPPGPWMPNIQRRSLSMAAGSQLSGTLPLPSRAPTFPSLYELTPRQRLRRLFSAATPAQWGADDTNKNDIGLRALDEVRERELDFFRLLDSELEKVESFYKLKEEQAGERLKMLREQLHEMRNRRVVEIRASKKHSRFSPFGDGSRTPVSKGNNNGKPSVIAGDALAEPHSNEHDSWIGPIRAKLFRPGPNSKALQAMAQTPRMSGGMVSPAAAPDERRDYTRRAPDDDIPYRTAKHKLKLALQEFYRGLELLKSYAILNRTAFRKLNKKYDKAVGARPPYRYMNERVNRSWFVNSSVVDDLIVAVEDLYARYFERGNHKIAAGKLRALTRRPGDESASAFRSGLLIGVGSVFSIQGTVSGARLLRDADPVVHQQTSYLLQIYGGYFLMLYLFSLFCLNGRIWTMNKINYSFIFEFDPRSHIDWRQLSQFPSFFLLLFGLFFWLNFSVHANPDLFLYYPVILIGITLVFLFLPLPTLWHRSRKWFLYSHVREPFLPVLSTTDTLQWRLFFAGLYPVEFRDFFLGDMYCSLTYATCNVELFFCIYAHEWDDPSQCNSSRSRLLGFFSTLPSIWRALQCIRRYHDTKNVFPHLVNCGKYVMTILSYVFLSMYRISGTNANLSLFIVFSVINGLYTSIWDLFMDFSLLQAESRYFLLRDITALKHRWVYYVIMFIDPILRFSWIFYAIFTHDSQHNTIVSFMVSFAEVTRRGMWALLRVENEHCGNVAQYKASRDVPLPYHLHVTSARLSHEFMGVADDEDEVSIGRSTAVEETPSIQPTRKDSVHVSKQQQQQQGVAGTPGSGAGPWADYGSNVEEGAAGRPGTAADGSMAGGTTLRRRRTSTTATGKKTIAAIMAEAHMQDFQKKRQPEAPPAVGPLPRQMHEASSDDGAEDDDDSDSSDSDGGIGMVLAGVADGDDMDSERGGGGSGGRKRSTTDASRKDV</sequence>
<keyword evidence="5 7" id="KW-0472">Membrane</keyword>
<dbReference type="PANTHER" id="PTHR10783">
    <property type="entry name" value="XENOTROPIC AND POLYTROPIC RETROVIRUS RECEPTOR 1-RELATED"/>
    <property type="match status" value="1"/>
</dbReference>
<feature type="transmembrane region" description="Helical" evidence="7">
    <location>
        <begin position="822"/>
        <end position="847"/>
    </location>
</feature>
<name>F0XNZ3_GROCL</name>
<feature type="transmembrane region" description="Helical" evidence="7">
    <location>
        <begin position="867"/>
        <end position="889"/>
    </location>
</feature>
<evidence type="ECO:0000259" key="8">
    <source>
        <dbReference type="PROSITE" id="PS51380"/>
    </source>
</evidence>
<dbReference type="GO" id="GO:0005794">
    <property type="term" value="C:Golgi apparatus"/>
    <property type="evidence" value="ECO:0007669"/>
    <property type="project" value="TreeGrafter"/>
</dbReference>
<dbReference type="PANTHER" id="PTHR10783:SF103">
    <property type="entry name" value="SOLUTE CARRIER FAMILY 53 MEMBER 1"/>
    <property type="match status" value="1"/>
</dbReference>
<dbReference type="Pfam" id="PF03124">
    <property type="entry name" value="EXS"/>
    <property type="match status" value="1"/>
</dbReference>
<dbReference type="GO" id="GO:0006817">
    <property type="term" value="P:phosphate ion transport"/>
    <property type="evidence" value="ECO:0007669"/>
    <property type="project" value="TreeGrafter"/>
</dbReference>
<evidence type="ECO:0000313" key="10">
    <source>
        <dbReference type="EMBL" id="EFX00183.1"/>
    </source>
</evidence>
<dbReference type="EMBL" id="GL629801">
    <property type="protein sequence ID" value="EFX00183.1"/>
    <property type="molecule type" value="Genomic_DNA"/>
</dbReference>
<evidence type="ECO:0000256" key="3">
    <source>
        <dbReference type="ARBA" id="ARBA00022692"/>
    </source>
</evidence>
<dbReference type="GO" id="GO:0016036">
    <property type="term" value="P:cellular response to phosphate starvation"/>
    <property type="evidence" value="ECO:0007669"/>
    <property type="project" value="TreeGrafter"/>
</dbReference>
<dbReference type="GO" id="GO:0000822">
    <property type="term" value="F:inositol hexakisphosphate binding"/>
    <property type="evidence" value="ECO:0007669"/>
    <property type="project" value="TreeGrafter"/>
</dbReference>
<dbReference type="STRING" id="655863.F0XNZ3"/>
<keyword evidence="11" id="KW-1185">Reference proteome</keyword>
<feature type="compositionally biased region" description="Polar residues" evidence="6">
    <location>
        <begin position="350"/>
        <end position="360"/>
    </location>
</feature>
<comment type="similarity">
    <text evidence="2">Belongs to the SYG1 (TC 2.A.94) family.</text>
</comment>
<dbReference type="PROSITE" id="PS51382">
    <property type="entry name" value="SPX"/>
    <property type="match status" value="1"/>
</dbReference>
<feature type="region of interest" description="Disordered" evidence="6">
    <location>
        <begin position="969"/>
        <end position="1047"/>
    </location>
</feature>
<organism evidence="11">
    <name type="scientific">Grosmannia clavigera (strain kw1407 / UAMH 11150)</name>
    <name type="common">Blue stain fungus</name>
    <name type="synonym">Graphiocladiella clavigera</name>
    <dbReference type="NCBI Taxonomy" id="655863"/>
    <lineage>
        <taxon>Eukaryota</taxon>
        <taxon>Fungi</taxon>
        <taxon>Dikarya</taxon>
        <taxon>Ascomycota</taxon>
        <taxon>Pezizomycotina</taxon>
        <taxon>Sordariomycetes</taxon>
        <taxon>Sordariomycetidae</taxon>
        <taxon>Ophiostomatales</taxon>
        <taxon>Ophiostomataceae</taxon>
        <taxon>Leptographium</taxon>
    </lineage>
</organism>
<keyword evidence="4 7" id="KW-1133">Transmembrane helix</keyword>
<evidence type="ECO:0000256" key="7">
    <source>
        <dbReference type="SAM" id="Phobius"/>
    </source>
</evidence>
<feature type="compositionally biased region" description="Acidic residues" evidence="6">
    <location>
        <begin position="1088"/>
        <end position="1102"/>
    </location>
</feature>
<feature type="region of interest" description="Disordered" evidence="6">
    <location>
        <begin position="1063"/>
        <end position="1144"/>
    </location>
</feature>
<accession>F0XNZ3</accession>
<evidence type="ECO:0000256" key="4">
    <source>
        <dbReference type="ARBA" id="ARBA00022989"/>
    </source>
</evidence>
<feature type="region of interest" description="Disordered" evidence="6">
    <location>
        <begin position="338"/>
        <end position="365"/>
    </location>
</feature>
<dbReference type="eggNOG" id="KOG1162">
    <property type="taxonomic scope" value="Eukaryota"/>
</dbReference>
<evidence type="ECO:0000256" key="5">
    <source>
        <dbReference type="ARBA" id="ARBA00023136"/>
    </source>
</evidence>
<dbReference type="RefSeq" id="XP_014169665.1">
    <property type="nucleotide sequence ID" value="XM_014314190.1"/>
</dbReference>
<dbReference type="AlphaFoldDB" id="F0XNZ3"/>
<keyword evidence="3 7" id="KW-0812">Transmembrane</keyword>
<feature type="domain" description="SPX" evidence="9">
    <location>
        <begin position="1"/>
        <end position="488"/>
    </location>
</feature>
<comment type="subcellular location">
    <subcellularLocation>
        <location evidence="1">Membrane</location>
        <topology evidence="1">Multi-pass membrane protein</topology>
    </subcellularLocation>
</comment>
<evidence type="ECO:0000259" key="9">
    <source>
        <dbReference type="PROSITE" id="PS51382"/>
    </source>
</evidence>
<feature type="transmembrane region" description="Helical" evidence="7">
    <location>
        <begin position="659"/>
        <end position="681"/>
    </location>
</feature>
<dbReference type="Proteomes" id="UP000007796">
    <property type="component" value="Unassembled WGS sequence"/>
</dbReference>
<evidence type="ECO:0000256" key="2">
    <source>
        <dbReference type="ARBA" id="ARBA00009665"/>
    </source>
</evidence>
<dbReference type="OrthoDB" id="9970435at2759"/>
<feature type="transmembrane region" description="Helical" evidence="7">
    <location>
        <begin position="630"/>
        <end position="647"/>
    </location>
</feature>
<dbReference type="CDD" id="cd14475">
    <property type="entry name" value="SPX_SYG1_like"/>
    <property type="match status" value="1"/>
</dbReference>
<proteinExistence type="inferred from homology"/>
<dbReference type="InterPro" id="IPR004342">
    <property type="entry name" value="EXS_C"/>
</dbReference>
<feature type="region of interest" description="Disordered" evidence="6">
    <location>
        <begin position="402"/>
        <end position="432"/>
    </location>
</feature>
<dbReference type="InterPro" id="IPR004331">
    <property type="entry name" value="SPX_dom"/>
</dbReference>